<dbReference type="Proteomes" id="UP001482620">
    <property type="component" value="Unassembled WGS sequence"/>
</dbReference>
<organism evidence="1 2">
    <name type="scientific">Ilyodon furcidens</name>
    <name type="common">goldbreast splitfin</name>
    <dbReference type="NCBI Taxonomy" id="33524"/>
    <lineage>
        <taxon>Eukaryota</taxon>
        <taxon>Metazoa</taxon>
        <taxon>Chordata</taxon>
        <taxon>Craniata</taxon>
        <taxon>Vertebrata</taxon>
        <taxon>Euteleostomi</taxon>
        <taxon>Actinopterygii</taxon>
        <taxon>Neopterygii</taxon>
        <taxon>Teleostei</taxon>
        <taxon>Neoteleostei</taxon>
        <taxon>Acanthomorphata</taxon>
        <taxon>Ovalentaria</taxon>
        <taxon>Atherinomorphae</taxon>
        <taxon>Cyprinodontiformes</taxon>
        <taxon>Goodeidae</taxon>
        <taxon>Ilyodon</taxon>
    </lineage>
</organism>
<proteinExistence type="predicted"/>
<evidence type="ECO:0000313" key="1">
    <source>
        <dbReference type="EMBL" id="MEQ2251084.1"/>
    </source>
</evidence>
<keyword evidence="2" id="KW-1185">Reference proteome</keyword>
<evidence type="ECO:0000313" key="2">
    <source>
        <dbReference type="Proteomes" id="UP001482620"/>
    </source>
</evidence>
<protein>
    <submittedName>
        <fullName evidence="1">Uncharacterized protein</fullName>
    </submittedName>
</protein>
<name>A0ABV0V256_9TELE</name>
<dbReference type="EMBL" id="JAHRIQ010093156">
    <property type="protein sequence ID" value="MEQ2251084.1"/>
    <property type="molecule type" value="Genomic_DNA"/>
</dbReference>
<gene>
    <name evidence="1" type="ORF">ILYODFUR_007362</name>
</gene>
<sequence length="72" mass="8151">MRFRSVERRETCSDERTFSALLEGRRGGRMNGVNGGSVRRLVAHRGCRNKGCAPTETINRRTENREQEATGL</sequence>
<comment type="caution">
    <text evidence="1">The sequence shown here is derived from an EMBL/GenBank/DDBJ whole genome shotgun (WGS) entry which is preliminary data.</text>
</comment>
<accession>A0ABV0V256</accession>
<reference evidence="1 2" key="1">
    <citation type="submission" date="2021-06" db="EMBL/GenBank/DDBJ databases">
        <authorList>
            <person name="Palmer J.M."/>
        </authorList>
    </citation>
    <scope>NUCLEOTIDE SEQUENCE [LARGE SCALE GENOMIC DNA]</scope>
    <source>
        <strain evidence="2">if_2019</strain>
        <tissue evidence="1">Muscle</tissue>
    </source>
</reference>